<evidence type="ECO:0000259" key="7">
    <source>
        <dbReference type="Pfam" id="PF25967"/>
    </source>
</evidence>
<dbReference type="Pfam" id="PF25967">
    <property type="entry name" value="RND-MFP_C"/>
    <property type="match status" value="1"/>
</dbReference>
<evidence type="ECO:0000256" key="1">
    <source>
        <dbReference type="ARBA" id="ARBA00004196"/>
    </source>
</evidence>
<dbReference type="EMBL" id="FNXY01000005">
    <property type="protein sequence ID" value="SEJ16723.1"/>
    <property type="molecule type" value="Genomic_DNA"/>
</dbReference>
<dbReference type="Gene3D" id="2.40.50.100">
    <property type="match status" value="1"/>
</dbReference>
<evidence type="ECO:0000259" key="6">
    <source>
        <dbReference type="Pfam" id="PF25954"/>
    </source>
</evidence>
<evidence type="ECO:0000259" key="5">
    <source>
        <dbReference type="Pfam" id="PF25917"/>
    </source>
</evidence>
<evidence type="ECO:0000256" key="4">
    <source>
        <dbReference type="SAM" id="Coils"/>
    </source>
</evidence>
<dbReference type="Gene3D" id="2.40.420.20">
    <property type="match status" value="1"/>
</dbReference>
<dbReference type="GO" id="GO:0015562">
    <property type="term" value="F:efflux transmembrane transporter activity"/>
    <property type="evidence" value="ECO:0007669"/>
    <property type="project" value="TreeGrafter"/>
</dbReference>
<proteinExistence type="inferred from homology"/>
<dbReference type="Proteomes" id="UP000199532">
    <property type="component" value="Unassembled WGS sequence"/>
</dbReference>
<accession>A0A1H6WIL6</accession>
<gene>
    <name evidence="8" type="ORF">SAMN04487995_3576</name>
</gene>
<evidence type="ECO:0000313" key="9">
    <source>
        <dbReference type="Proteomes" id="UP000199532"/>
    </source>
</evidence>
<dbReference type="NCBIfam" id="TIGR01730">
    <property type="entry name" value="RND_mfp"/>
    <property type="match status" value="1"/>
</dbReference>
<sequence length="377" mass="40640">MKTHILSITIAAALLASCSGEKKDGLAGKKEELTKLKTEQSETDKKIKALESEIAKLDTTKRAETNIKVVTVKPLEVGTLSHYVELQGSIDAKNSVMVTPKSGGVITAVYVREGDQVKAGTAMAKVDDSILRESIEEVKTQLNLANTIYTKQKNLWDQKIGTEVQFLQAENNKQGLERKLSTLNTQLSQSRVSAPISGIVDQVNVKVGETAAPGVGLFRVVNLGNLKVTAKVSDTYAASVKRGDEILISFPDLNKDYKAKVSFVGTTVDPLSRTFTIEADLPSSPALKPNMTAKVQINDATKKNALIVDQNIIQGTEKGQVVYVAVNEGGKKIAKSKIVKTGLIYNGKIEITEGLQAGDEIITTGYQEVSDGQTISY</sequence>
<protein>
    <submittedName>
        <fullName evidence="8">RND family efflux transporter, MFP subunit</fullName>
    </submittedName>
</protein>
<evidence type="ECO:0000256" key="3">
    <source>
        <dbReference type="ARBA" id="ARBA00022448"/>
    </source>
</evidence>
<dbReference type="Gene3D" id="1.10.287.470">
    <property type="entry name" value="Helix hairpin bin"/>
    <property type="match status" value="1"/>
</dbReference>
<comment type="subcellular location">
    <subcellularLocation>
        <location evidence="1">Cell envelope</location>
    </subcellularLocation>
</comment>
<keyword evidence="9" id="KW-1185">Reference proteome</keyword>
<keyword evidence="3" id="KW-0813">Transport</keyword>
<dbReference type="GO" id="GO:1990281">
    <property type="term" value="C:efflux pump complex"/>
    <property type="evidence" value="ECO:0007669"/>
    <property type="project" value="TreeGrafter"/>
</dbReference>
<dbReference type="InterPro" id="IPR058792">
    <property type="entry name" value="Beta-barrel_RND_2"/>
</dbReference>
<dbReference type="PANTHER" id="PTHR30469:SF15">
    <property type="entry name" value="HLYD FAMILY OF SECRETION PROTEINS"/>
    <property type="match status" value="1"/>
</dbReference>
<feature type="domain" description="Multidrug resistance protein MdtA-like barrel-sandwich hybrid" evidence="5">
    <location>
        <begin position="94"/>
        <end position="216"/>
    </location>
</feature>
<dbReference type="PANTHER" id="PTHR30469">
    <property type="entry name" value="MULTIDRUG RESISTANCE PROTEIN MDTA"/>
    <property type="match status" value="1"/>
</dbReference>
<evidence type="ECO:0000313" key="8">
    <source>
        <dbReference type="EMBL" id="SEJ16723.1"/>
    </source>
</evidence>
<reference evidence="8 9" key="1">
    <citation type="submission" date="2016-10" db="EMBL/GenBank/DDBJ databases">
        <authorList>
            <person name="de Groot N.N."/>
        </authorList>
    </citation>
    <scope>NUCLEOTIDE SEQUENCE [LARGE SCALE GENOMIC DNA]</scope>
    <source>
        <strain evidence="8 9">DSM 19938</strain>
    </source>
</reference>
<dbReference type="AlphaFoldDB" id="A0A1H6WIL6"/>
<comment type="similarity">
    <text evidence="2">Belongs to the membrane fusion protein (MFP) (TC 8.A.1) family.</text>
</comment>
<dbReference type="InterPro" id="IPR058625">
    <property type="entry name" value="MdtA-like_BSH"/>
</dbReference>
<feature type="domain" description="CusB-like beta-barrel" evidence="6">
    <location>
        <begin position="228"/>
        <end position="300"/>
    </location>
</feature>
<dbReference type="SUPFAM" id="SSF111369">
    <property type="entry name" value="HlyD-like secretion proteins"/>
    <property type="match status" value="1"/>
</dbReference>
<dbReference type="OrthoDB" id="9806939at2"/>
<keyword evidence="4" id="KW-0175">Coiled coil</keyword>
<dbReference type="Gene3D" id="2.40.30.170">
    <property type="match status" value="1"/>
</dbReference>
<organism evidence="8 9">
    <name type="scientific">Dyadobacter koreensis</name>
    <dbReference type="NCBI Taxonomy" id="408657"/>
    <lineage>
        <taxon>Bacteria</taxon>
        <taxon>Pseudomonadati</taxon>
        <taxon>Bacteroidota</taxon>
        <taxon>Cytophagia</taxon>
        <taxon>Cytophagales</taxon>
        <taxon>Spirosomataceae</taxon>
        <taxon>Dyadobacter</taxon>
    </lineage>
</organism>
<dbReference type="InterPro" id="IPR006143">
    <property type="entry name" value="RND_pump_MFP"/>
</dbReference>
<dbReference type="Pfam" id="PF25917">
    <property type="entry name" value="BSH_RND"/>
    <property type="match status" value="1"/>
</dbReference>
<feature type="coiled-coil region" evidence="4">
    <location>
        <begin position="33"/>
        <end position="60"/>
    </location>
</feature>
<dbReference type="PROSITE" id="PS51257">
    <property type="entry name" value="PROKAR_LIPOPROTEIN"/>
    <property type="match status" value="1"/>
</dbReference>
<feature type="domain" description="Multidrug resistance protein MdtA-like C-terminal permuted SH3" evidence="7">
    <location>
        <begin position="304"/>
        <end position="367"/>
    </location>
</feature>
<name>A0A1H6WIL6_9BACT</name>
<dbReference type="STRING" id="408657.SAMN04487995_3576"/>
<dbReference type="RefSeq" id="WP_090337451.1">
    <property type="nucleotide sequence ID" value="NZ_FNXY01000005.1"/>
</dbReference>
<evidence type="ECO:0000256" key="2">
    <source>
        <dbReference type="ARBA" id="ARBA00009477"/>
    </source>
</evidence>
<dbReference type="InterPro" id="IPR058627">
    <property type="entry name" value="MdtA-like_C"/>
</dbReference>
<dbReference type="Pfam" id="PF25954">
    <property type="entry name" value="Beta-barrel_RND_2"/>
    <property type="match status" value="1"/>
</dbReference>